<evidence type="ECO:0000256" key="6">
    <source>
        <dbReference type="ARBA" id="ARBA00023242"/>
    </source>
</evidence>
<feature type="domain" description="PAS" evidence="7">
    <location>
        <begin position="124"/>
        <end position="181"/>
    </location>
</feature>
<dbReference type="Pfam" id="PF14598">
    <property type="entry name" value="PAS_11"/>
    <property type="match status" value="1"/>
</dbReference>
<evidence type="ECO:0000313" key="9">
    <source>
        <dbReference type="EMBL" id="KFD52087.1"/>
    </source>
</evidence>
<dbReference type="InterPro" id="IPR011598">
    <property type="entry name" value="bHLH_dom"/>
</dbReference>
<dbReference type="GO" id="GO:0003700">
    <property type="term" value="F:DNA-binding transcription factor activity"/>
    <property type="evidence" value="ECO:0007669"/>
    <property type="project" value="InterPro"/>
</dbReference>
<dbReference type="Proteomes" id="UP000030764">
    <property type="component" value="Unassembled WGS sequence"/>
</dbReference>
<dbReference type="Pfam" id="PF00010">
    <property type="entry name" value="HLH"/>
    <property type="match status" value="1"/>
</dbReference>
<dbReference type="CDD" id="cd11437">
    <property type="entry name" value="bHLH-PAS_ARNT_like"/>
    <property type="match status" value="1"/>
</dbReference>
<keyword evidence="3" id="KW-0805">Transcription regulation</keyword>
<evidence type="ECO:0000256" key="1">
    <source>
        <dbReference type="ARBA" id="ARBA00004123"/>
    </source>
</evidence>
<evidence type="ECO:0008006" key="12">
    <source>
        <dbReference type="Google" id="ProtNLM"/>
    </source>
</evidence>
<evidence type="ECO:0000256" key="5">
    <source>
        <dbReference type="ARBA" id="ARBA00023163"/>
    </source>
</evidence>
<dbReference type="GO" id="GO:0045944">
    <property type="term" value="P:positive regulation of transcription by RNA polymerase II"/>
    <property type="evidence" value="ECO:0007669"/>
    <property type="project" value="UniProtKB-ARBA"/>
</dbReference>
<dbReference type="PROSITE" id="PS50888">
    <property type="entry name" value="BHLH"/>
    <property type="match status" value="1"/>
</dbReference>
<name>A0A085M4E1_9BILA</name>
<dbReference type="InterPro" id="IPR001067">
    <property type="entry name" value="Nuc_translocat"/>
</dbReference>
<dbReference type="SMART" id="SM00353">
    <property type="entry name" value="HLH"/>
    <property type="match status" value="1"/>
</dbReference>
<dbReference type="EMBL" id="KL363232">
    <property type="protein sequence ID" value="KFD52087.1"/>
    <property type="molecule type" value="Genomic_DNA"/>
</dbReference>
<dbReference type="Gene3D" id="4.10.280.10">
    <property type="entry name" value="Helix-loop-helix DNA-binding domain"/>
    <property type="match status" value="1"/>
</dbReference>
<gene>
    <name evidence="9" type="ORF">M513_07069</name>
    <name evidence="10" type="ORF">M514_07069</name>
</gene>
<dbReference type="PANTHER" id="PTHR23042">
    <property type="entry name" value="CIRCADIAN PROTEIN CLOCK/ARNT/BMAL/PAS"/>
    <property type="match status" value="1"/>
</dbReference>
<evidence type="ECO:0000259" key="8">
    <source>
        <dbReference type="PROSITE" id="PS50888"/>
    </source>
</evidence>
<dbReference type="InterPro" id="IPR013767">
    <property type="entry name" value="PAS_fold"/>
</dbReference>
<dbReference type="SUPFAM" id="SSF55785">
    <property type="entry name" value="PYP-like sensor domain (PAS domain)"/>
    <property type="match status" value="2"/>
</dbReference>
<dbReference type="Proteomes" id="UP000030758">
    <property type="component" value="Unassembled WGS sequence"/>
</dbReference>
<feature type="domain" description="BHLH" evidence="8">
    <location>
        <begin position="36"/>
        <end position="89"/>
    </location>
</feature>
<evidence type="ECO:0000256" key="4">
    <source>
        <dbReference type="ARBA" id="ARBA00023125"/>
    </source>
</evidence>
<evidence type="ECO:0000313" key="10">
    <source>
        <dbReference type="EMBL" id="KFD65843.1"/>
    </source>
</evidence>
<keyword evidence="11" id="KW-1185">Reference proteome</keyword>
<dbReference type="SMART" id="SM00091">
    <property type="entry name" value="PAS"/>
    <property type="match status" value="1"/>
</dbReference>
<dbReference type="EMBL" id="KL367531">
    <property type="protein sequence ID" value="KFD65843.1"/>
    <property type="molecule type" value="Genomic_DNA"/>
</dbReference>
<accession>A0A085M4E1</accession>
<dbReference type="SUPFAM" id="SSF47459">
    <property type="entry name" value="HLH, helix-loop-helix DNA-binding domain"/>
    <property type="match status" value="1"/>
</dbReference>
<dbReference type="PRINTS" id="PR00785">
    <property type="entry name" value="NCTRNSLOCATR"/>
</dbReference>
<dbReference type="GO" id="GO:0005667">
    <property type="term" value="C:transcription regulator complex"/>
    <property type="evidence" value="ECO:0007669"/>
    <property type="project" value="InterPro"/>
</dbReference>
<dbReference type="Gene3D" id="3.30.450.20">
    <property type="entry name" value="PAS domain"/>
    <property type="match status" value="2"/>
</dbReference>
<keyword evidence="6" id="KW-0539">Nucleus</keyword>
<dbReference type="GO" id="GO:0046983">
    <property type="term" value="F:protein dimerization activity"/>
    <property type="evidence" value="ECO:0007669"/>
    <property type="project" value="InterPro"/>
</dbReference>
<keyword evidence="5" id="KW-0804">Transcription</keyword>
<organism evidence="9 11">
    <name type="scientific">Trichuris suis</name>
    <name type="common">pig whipworm</name>
    <dbReference type="NCBI Taxonomy" id="68888"/>
    <lineage>
        <taxon>Eukaryota</taxon>
        <taxon>Metazoa</taxon>
        <taxon>Ecdysozoa</taxon>
        <taxon>Nematoda</taxon>
        <taxon>Enoplea</taxon>
        <taxon>Dorylaimia</taxon>
        <taxon>Trichinellida</taxon>
        <taxon>Trichuridae</taxon>
        <taxon>Trichuris</taxon>
    </lineage>
</organism>
<proteinExistence type="predicted"/>
<dbReference type="Pfam" id="PF00989">
    <property type="entry name" value="PAS"/>
    <property type="match status" value="1"/>
</dbReference>
<reference evidence="9 11" key="1">
    <citation type="journal article" date="2014" name="Nat. Genet.">
        <title>Genome and transcriptome of the porcine whipworm Trichuris suis.</title>
        <authorList>
            <person name="Jex A.R."/>
            <person name="Nejsum P."/>
            <person name="Schwarz E.M."/>
            <person name="Hu L."/>
            <person name="Young N.D."/>
            <person name="Hall R.S."/>
            <person name="Korhonen P.K."/>
            <person name="Liao S."/>
            <person name="Thamsborg S."/>
            <person name="Xia J."/>
            <person name="Xu P."/>
            <person name="Wang S."/>
            <person name="Scheerlinck J.P."/>
            <person name="Hofmann A."/>
            <person name="Sternberg P.W."/>
            <person name="Wang J."/>
            <person name="Gasser R.B."/>
        </authorList>
    </citation>
    <scope>NUCLEOTIDE SEQUENCE [LARGE SCALE GENOMIC DNA]</scope>
    <source>
        <strain evidence="10">DCEP-RM93F</strain>
        <strain evidence="9">DCEP-RM93M</strain>
    </source>
</reference>
<dbReference type="InterPro" id="IPR050933">
    <property type="entry name" value="Circadian_TF"/>
</dbReference>
<dbReference type="CDD" id="cd00130">
    <property type="entry name" value="PAS"/>
    <property type="match status" value="1"/>
</dbReference>
<evidence type="ECO:0000313" key="11">
    <source>
        <dbReference type="Proteomes" id="UP000030764"/>
    </source>
</evidence>
<evidence type="ECO:0000256" key="3">
    <source>
        <dbReference type="ARBA" id="ARBA00023015"/>
    </source>
</evidence>
<dbReference type="InterPro" id="IPR036638">
    <property type="entry name" value="HLH_DNA-bd_sf"/>
</dbReference>
<dbReference type="GO" id="GO:0003677">
    <property type="term" value="F:DNA binding"/>
    <property type="evidence" value="ECO:0007669"/>
    <property type="project" value="UniProtKB-KW"/>
</dbReference>
<comment type="subcellular location">
    <subcellularLocation>
        <location evidence="1">Nucleus</location>
    </subcellularLocation>
</comment>
<dbReference type="GO" id="GO:0005634">
    <property type="term" value="C:nucleus"/>
    <property type="evidence" value="ECO:0007669"/>
    <property type="project" value="UniProtKB-SubCell"/>
</dbReference>
<dbReference type="AlphaFoldDB" id="A0A085M4E1"/>
<dbReference type="InterPro" id="IPR035965">
    <property type="entry name" value="PAS-like_dom_sf"/>
</dbReference>
<dbReference type="PROSITE" id="PS50112">
    <property type="entry name" value="PAS"/>
    <property type="match status" value="1"/>
</dbReference>
<protein>
    <recommendedName>
        <fullName evidence="12">Helix-loop-helix DNA-binding domain protein</fullName>
    </recommendedName>
</protein>
<dbReference type="InterPro" id="IPR000014">
    <property type="entry name" value="PAS"/>
</dbReference>
<evidence type="ECO:0000256" key="2">
    <source>
        <dbReference type="ARBA" id="ARBA00022737"/>
    </source>
</evidence>
<keyword evidence="4" id="KW-0238">DNA-binding</keyword>
<dbReference type="GO" id="GO:0005737">
    <property type="term" value="C:cytoplasm"/>
    <property type="evidence" value="ECO:0007669"/>
    <property type="project" value="InterPro"/>
</dbReference>
<keyword evidence="2" id="KW-0677">Repeat</keyword>
<sequence length="465" mass="52024">MSSETVLRVSADTTAPHLTLLDAFQTTTCQRNVGKVRTSNHSRIEKRRRDKLNAYITEISDLVPGCSTQSPRLDKLTVLRLALQHIKKFLTADREWKSLSDIPKFFAQVNLEQLCENAVDGFCMAVLRDRGRIVHISDGAYNYLSIKKDELMNHSIYDLLHPKDVQNFKKQIYFESTAPSKVETKRSFGSDGRDIEADSSMSSCEPVGPSCEGQSNSGCARSFFCRFKKDASSLSQSSLNSEFFSLPATGPPTHNHLTQMTSVDSCVNYVPFHCTGFLQCFTVFCGDRNEQVQERNSAKSVYLFFVARPLETLSGQILQEKNADFEFIVRLLVDGTIISADFGCACVIGLPTQDIVGTRYYNHVCSDDWQMSFVAHRSVLQSTKSHSCSYRLKTVKHGMVFVSAVWSSFTNPWTKDVQYLVVKHSLSRQPADATVHPPKISSPMDVTQSLLARLLSDSVKAENAA</sequence>
<evidence type="ECO:0000259" key="7">
    <source>
        <dbReference type="PROSITE" id="PS50112"/>
    </source>
</evidence>